<dbReference type="GO" id="GO:0004843">
    <property type="term" value="F:cysteine-type deubiquitinase activity"/>
    <property type="evidence" value="ECO:0007669"/>
    <property type="project" value="UniProtKB-EC"/>
</dbReference>
<feature type="region of interest" description="Disordered" evidence="8">
    <location>
        <begin position="258"/>
        <end position="284"/>
    </location>
</feature>
<feature type="compositionally biased region" description="Polar residues" evidence="8">
    <location>
        <begin position="547"/>
        <end position="561"/>
    </location>
</feature>
<evidence type="ECO:0000256" key="4">
    <source>
        <dbReference type="ARBA" id="ARBA00022670"/>
    </source>
</evidence>
<keyword evidence="12" id="KW-1185">Reference proteome</keyword>
<dbReference type="Gene3D" id="3.40.250.10">
    <property type="entry name" value="Rhodanese-like domain"/>
    <property type="match status" value="1"/>
</dbReference>
<reference evidence="11" key="1">
    <citation type="submission" date="2022-08" db="EMBL/GenBank/DDBJ databases">
        <authorList>
            <person name="Kallberg Y."/>
            <person name="Tangrot J."/>
            <person name="Rosling A."/>
        </authorList>
    </citation>
    <scope>NUCLEOTIDE SEQUENCE</scope>
    <source>
        <strain evidence="11">Wild A</strain>
    </source>
</reference>
<dbReference type="PANTHER" id="PTHR21646:SF95">
    <property type="entry name" value="UBIQUITIN CARBOXYL-TERMINAL HYDROLASE 4-RELATED"/>
    <property type="match status" value="1"/>
</dbReference>
<comment type="catalytic activity">
    <reaction evidence="1">
        <text>Thiol-dependent hydrolysis of ester, thioester, amide, peptide and isopeptide bonds formed by the C-terminal Gly of ubiquitin (a 76-residue protein attached to proteins as an intracellular targeting signal).</text>
        <dbReference type="EC" id="3.4.19.12"/>
    </reaction>
</comment>
<dbReference type="CDD" id="cd00158">
    <property type="entry name" value="RHOD"/>
    <property type="match status" value="1"/>
</dbReference>
<evidence type="ECO:0000313" key="11">
    <source>
        <dbReference type="EMBL" id="CAI2169001.1"/>
    </source>
</evidence>
<feature type="compositionally biased region" description="Polar residues" evidence="8">
    <location>
        <begin position="582"/>
        <end position="601"/>
    </location>
</feature>
<dbReference type="SUPFAM" id="SSF54001">
    <property type="entry name" value="Cysteine proteinases"/>
    <property type="match status" value="1"/>
</dbReference>
<dbReference type="Proteomes" id="UP001153678">
    <property type="component" value="Unassembled WGS sequence"/>
</dbReference>
<comment type="caution">
    <text evidence="11">The sequence shown here is derived from an EMBL/GenBank/DDBJ whole genome shotgun (WGS) entry which is preliminary data.</text>
</comment>
<dbReference type="InterPro" id="IPR028889">
    <property type="entry name" value="USP"/>
</dbReference>
<dbReference type="InterPro" id="IPR050185">
    <property type="entry name" value="Ub_carboxyl-term_hydrolase"/>
</dbReference>
<dbReference type="Gene3D" id="1.20.58.80">
    <property type="entry name" value="Phosphotransferase system, lactose/cellobiose-type IIA subunit"/>
    <property type="match status" value="1"/>
</dbReference>
<dbReference type="Gene3D" id="3.90.70.10">
    <property type="entry name" value="Cysteine proteinases"/>
    <property type="match status" value="1"/>
</dbReference>
<evidence type="ECO:0000256" key="1">
    <source>
        <dbReference type="ARBA" id="ARBA00000707"/>
    </source>
</evidence>
<keyword evidence="5" id="KW-0833">Ubl conjugation pathway</keyword>
<dbReference type="OrthoDB" id="292964at2759"/>
<keyword evidence="6" id="KW-0378">Hydrolase</keyword>
<evidence type="ECO:0000256" key="3">
    <source>
        <dbReference type="ARBA" id="ARBA00012759"/>
    </source>
</evidence>
<protein>
    <recommendedName>
        <fullName evidence="3">ubiquitinyl hydrolase 1</fullName>
        <ecNumber evidence="3">3.4.19.12</ecNumber>
    </recommendedName>
</protein>
<dbReference type="GO" id="GO:0006508">
    <property type="term" value="P:proteolysis"/>
    <property type="evidence" value="ECO:0007669"/>
    <property type="project" value="UniProtKB-KW"/>
</dbReference>
<dbReference type="InterPro" id="IPR001394">
    <property type="entry name" value="Peptidase_C19_UCH"/>
</dbReference>
<dbReference type="AlphaFoldDB" id="A0A9W4WWL2"/>
<feature type="compositionally biased region" description="Polar residues" evidence="8">
    <location>
        <begin position="151"/>
        <end position="160"/>
    </location>
</feature>
<gene>
    <name evidence="11" type="ORF">FWILDA_LOCUS3862</name>
</gene>
<accession>A0A9W4WWL2</accession>
<feature type="compositionally biased region" description="Pro residues" evidence="8">
    <location>
        <begin position="628"/>
        <end position="649"/>
    </location>
</feature>
<dbReference type="SMART" id="SM00450">
    <property type="entry name" value="RHOD"/>
    <property type="match status" value="1"/>
</dbReference>
<evidence type="ECO:0000259" key="9">
    <source>
        <dbReference type="PROSITE" id="PS50206"/>
    </source>
</evidence>
<comment type="similarity">
    <text evidence="2">Belongs to the peptidase C19 family.</text>
</comment>
<feature type="domain" description="USP" evidence="10">
    <location>
        <begin position="713"/>
        <end position="1078"/>
    </location>
</feature>
<dbReference type="PROSITE" id="PS00973">
    <property type="entry name" value="USP_2"/>
    <property type="match status" value="1"/>
</dbReference>
<dbReference type="EC" id="3.4.19.12" evidence="3"/>
<evidence type="ECO:0000313" key="12">
    <source>
        <dbReference type="Proteomes" id="UP001153678"/>
    </source>
</evidence>
<dbReference type="PROSITE" id="PS50206">
    <property type="entry name" value="RHODANESE_3"/>
    <property type="match status" value="1"/>
</dbReference>
<feature type="domain" description="Rhodanese" evidence="9">
    <location>
        <begin position="314"/>
        <end position="445"/>
    </location>
</feature>
<feature type="region of interest" description="Disordered" evidence="8">
    <location>
        <begin position="547"/>
        <end position="705"/>
    </location>
</feature>
<evidence type="ECO:0000256" key="6">
    <source>
        <dbReference type="ARBA" id="ARBA00022801"/>
    </source>
</evidence>
<dbReference type="SUPFAM" id="SSF52821">
    <property type="entry name" value="Rhodanese/Cell cycle control phosphatase"/>
    <property type="match status" value="1"/>
</dbReference>
<evidence type="ECO:0000256" key="7">
    <source>
        <dbReference type="ARBA" id="ARBA00022807"/>
    </source>
</evidence>
<feature type="compositionally biased region" description="Low complexity" evidence="8">
    <location>
        <begin position="131"/>
        <end position="141"/>
    </location>
</feature>
<feature type="compositionally biased region" description="Polar residues" evidence="8">
    <location>
        <begin position="650"/>
        <end position="705"/>
    </location>
</feature>
<dbReference type="GO" id="GO:0016579">
    <property type="term" value="P:protein deubiquitination"/>
    <property type="evidence" value="ECO:0007669"/>
    <property type="project" value="InterPro"/>
</dbReference>
<keyword evidence="4" id="KW-0645">Protease</keyword>
<feature type="compositionally biased region" description="Low complexity" evidence="8">
    <location>
        <begin position="562"/>
        <end position="581"/>
    </location>
</feature>
<evidence type="ECO:0000256" key="5">
    <source>
        <dbReference type="ARBA" id="ARBA00022786"/>
    </source>
</evidence>
<proteinExistence type="inferred from homology"/>
<dbReference type="InterPro" id="IPR018200">
    <property type="entry name" value="USP_CS"/>
</dbReference>
<evidence type="ECO:0000256" key="8">
    <source>
        <dbReference type="SAM" id="MobiDB-lite"/>
    </source>
</evidence>
<dbReference type="Pfam" id="PF00443">
    <property type="entry name" value="UCH"/>
    <property type="match status" value="1"/>
</dbReference>
<name>A0A9W4WWL2_9GLOM</name>
<organism evidence="11 12">
    <name type="scientific">Funneliformis geosporum</name>
    <dbReference type="NCBI Taxonomy" id="1117311"/>
    <lineage>
        <taxon>Eukaryota</taxon>
        <taxon>Fungi</taxon>
        <taxon>Fungi incertae sedis</taxon>
        <taxon>Mucoromycota</taxon>
        <taxon>Glomeromycotina</taxon>
        <taxon>Glomeromycetes</taxon>
        <taxon>Glomerales</taxon>
        <taxon>Glomeraceae</taxon>
        <taxon>Funneliformis</taxon>
    </lineage>
</organism>
<evidence type="ECO:0000259" key="10">
    <source>
        <dbReference type="PROSITE" id="PS50235"/>
    </source>
</evidence>
<feature type="region of interest" description="Disordered" evidence="8">
    <location>
        <begin position="123"/>
        <end position="164"/>
    </location>
</feature>
<dbReference type="EMBL" id="CAMKVN010000542">
    <property type="protein sequence ID" value="CAI2169001.1"/>
    <property type="molecule type" value="Genomic_DNA"/>
</dbReference>
<evidence type="ECO:0000256" key="2">
    <source>
        <dbReference type="ARBA" id="ARBA00009085"/>
    </source>
</evidence>
<dbReference type="InterPro" id="IPR038765">
    <property type="entry name" value="Papain-like_cys_pep_sf"/>
</dbReference>
<dbReference type="PANTHER" id="PTHR21646">
    <property type="entry name" value="UBIQUITIN CARBOXYL-TERMINAL HYDROLASE"/>
    <property type="match status" value="1"/>
</dbReference>
<dbReference type="PROSITE" id="PS00972">
    <property type="entry name" value="USP_1"/>
    <property type="match status" value="1"/>
</dbReference>
<feature type="compositionally biased region" description="Polar residues" evidence="8">
    <location>
        <begin position="259"/>
        <end position="284"/>
    </location>
</feature>
<keyword evidence="7" id="KW-0788">Thiol protease</keyword>
<dbReference type="CDD" id="cd02674">
    <property type="entry name" value="Peptidase_C19R"/>
    <property type="match status" value="1"/>
</dbReference>
<dbReference type="InterPro" id="IPR036873">
    <property type="entry name" value="Rhodanese-like_dom_sf"/>
</dbReference>
<dbReference type="InterPro" id="IPR001763">
    <property type="entry name" value="Rhodanese-like_dom"/>
</dbReference>
<dbReference type="PROSITE" id="PS50235">
    <property type="entry name" value="USP_3"/>
    <property type="match status" value="1"/>
</dbReference>
<sequence>MSNVTHKSIVQLKKEAKVIYEPNRFSIKQWLTSTYKILDVAKLAKETKEENALETVYINNIRATSILLEIIPKHRDYHLEIHNRTGSTYPDFVKLKSRLNEIVAEAEEAAKILVERVPNENILEGQKDQRNSNLSSSSNNSIQMPMPQLSPDGSLNSNSALDEHSNYGLPRSPVYIVSENMIGSVSLDNSSDSMIPMTPSVAERLKSLQNSGLNVDSVHPNINKSLAKDTSSTLSGIDFNTSTSPKLFMPTPIPTPPTSVSNDNSMHNKISSSPTTLSTGSNAQKSNVDPFLDLKVSNSISAGDLLKIFNKTDHPPTILILDVRNREEFDVGHIKIDNIVCLEPLILAEGIDLENNRLILSPAKEQALFKDRDKFDLVVLHDKDSTYVPSTGKFNSPSAIGRDNALSYLKSAIYENDYQKKLRRQPVLLNGGYVAWKRLAGDNWIEKSNTIIQSNGITNNDSGTEPINVPRDRTSLNNDLSKRNGFVIANEDSAWAENMNIRPVNSPSKTNDIISKIQNNEPISSGRAHYITNIFELSMTECNYVEHSSNNSSIPFQSMPTPNKISSELSSSPKDLSSISNETKINPESISTLNSSQSGSQLKRRTTRFDNPYYSFSEVKNPNYVTKPPKPSRQPPPIPSPNRPLPQPPESSSKGQNISIPSLNNNDSTPSQHIPSLGQTSMQQRPSSSAGHHQRFPTSDSSFSQLGSGIGSTGLKNLGNTCFMNSVIQCLSGTVPFARYFLDGSYKRHINKTNPLGTKGVLAEAFATLIRVLWSEQYNFVSPVSFKTAIGRFSSQFSGTEQHDSQEFLAFLLDGLHEDLNLIVNKPIIPDMTPEEEQQMEQMECISPQIVSEIEWEKYLRRNSSVVVSLFQGQFRNTLRCLTCNKTSTTYNAFMYLSLPIPPNYNGGSVTLHQCLDAFIKEEILDGDDAWNCSRCRCPRRAIKQLSISRLPDVLLIHLKRFSFSGPFRDKLETMVNFPMRDLDLTSYVPTPIEKPTSIGCNTQHELPGTGAGNHHSLQQSGPFVYDLFAVSNHYGGLNGGHYTACVRNGYRHEWHNFDDSRVSKYDESSVVVNIILL</sequence>